<protein>
    <recommendedName>
        <fullName evidence="4">Thiamine pyrophosphate enzyme N-terminal TPP-binding domain-containing protein</fullName>
    </recommendedName>
</protein>
<dbReference type="InterPro" id="IPR029061">
    <property type="entry name" value="THDP-binding"/>
</dbReference>
<gene>
    <name evidence="3" type="ORF">METZ01_LOCUS148013</name>
</gene>
<evidence type="ECO:0000256" key="2">
    <source>
        <dbReference type="ARBA" id="ARBA00023239"/>
    </source>
</evidence>
<dbReference type="InterPro" id="IPR051818">
    <property type="entry name" value="TPP_dependent_decarboxylase"/>
</dbReference>
<dbReference type="PANTHER" id="PTHR42818">
    <property type="entry name" value="SULFOPYRUVATE DECARBOXYLASE SUBUNIT ALPHA"/>
    <property type="match status" value="1"/>
</dbReference>
<organism evidence="3">
    <name type="scientific">marine metagenome</name>
    <dbReference type="NCBI Taxonomy" id="408172"/>
    <lineage>
        <taxon>unclassified sequences</taxon>
        <taxon>metagenomes</taxon>
        <taxon>ecological metagenomes</taxon>
    </lineage>
</organism>
<evidence type="ECO:0008006" key="4">
    <source>
        <dbReference type="Google" id="ProtNLM"/>
    </source>
</evidence>
<keyword evidence="2" id="KW-0456">Lyase</keyword>
<keyword evidence="1" id="KW-0210">Decarboxylase</keyword>
<name>A0A382A168_9ZZZZ</name>
<dbReference type="Gene3D" id="3.40.50.970">
    <property type="match status" value="1"/>
</dbReference>
<dbReference type="GO" id="GO:0016831">
    <property type="term" value="F:carboxy-lyase activity"/>
    <property type="evidence" value="ECO:0007669"/>
    <property type="project" value="UniProtKB-KW"/>
</dbReference>
<evidence type="ECO:0000256" key="1">
    <source>
        <dbReference type="ARBA" id="ARBA00022793"/>
    </source>
</evidence>
<sequence length="170" mass="18372">MAWVEEIIKGLKEAECSLIGYVPDGITWRVLRLMEQDSFFHMIPSSREEESVGIISGAYAAGKRGALFMQSSGFGNCINALATLNIPSRIPIPMFIGMRGGPGEFNMAQVPGARAIPGILNALGLQYFHLTREDELPQIIKGGIELCYASRLPVANLLSTLLTGGRHAPA</sequence>
<accession>A0A382A168</accession>
<evidence type="ECO:0000313" key="3">
    <source>
        <dbReference type="EMBL" id="SVA95159.1"/>
    </source>
</evidence>
<dbReference type="EMBL" id="UINC01023457">
    <property type="protein sequence ID" value="SVA95159.1"/>
    <property type="molecule type" value="Genomic_DNA"/>
</dbReference>
<dbReference type="PANTHER" id="PTHR42818:SF1">
    <property type="entry name" value="SULFOPYRUVATE DECARBOXYLASE"/>
    <property type="match status" value="1"/>
</dbReference>
<dbReference type="SUPFAM" id="SSF52518">
    <property type="entry name" value="Thiamin diphosphate-binding fold (THDP-binding)"/>
    <property type="match status" value="1"/>
</dbReference>
<proteinExistence type="predicted"/>
<dbReference type="AlphaFoldDB" id="A0A382A168"/>
<reference evidence="3" key="1">
    <citation type="submission" date="2018-05" db="EMBL/GenBank/DDBJ databases">
        <authorList>
            <person name="Lanie J.A."/>
            <person name="Ng W.-L."/>
            <person name="Kazmierczak K.M."/>
            <person name="Andrzejewski T.M."/>
            <person name="Davidsen T.M."/>
            <person name="Wayne K.J."/>
            <person name="Tettelin H."/>
            <person name="Glass J.I."/>
            <person name="Rusch D."/>
            <person name="Podicherti R."/>
            <person name="Tsui H.-C.T."/>
            <person name="Winkler M.E."/>
        </authorList>
    </citation>
    <scope>NUCLEOTIDE SEQUENCE</scope>
</reference>